<protein>
    <submittedName>
        <fullName evidence="1">Uncharacterized protein</fullName>
    </submittedName>
</protein>
<evidence type="ECO:0000313" key="1">
    <source>
        <dbReference type="EMBL" id="MBB4801598.1"/>
    </source>
</evidence>
<sequence>MILKGLPQNCDSNHTFKVSWLNLQVLDMEELCLRYKANYRLQNFRKQIDSFKIKNHENKSL</sequence>
<accession>A0A7W7IWE4</accession>
<keyword evidence="2" id="KW-1185">Reference proteome</keyword>
<reference evidence="1 2" key="1">
    <citation type="submission" date="2020-08" db="EMBL/GenBank/DDBJ databases">
        <title>Functional genomics of gut bacteria from endangered species of beetles.</title>
        <authorList>
            <person name="Carlos-Shanley C."/>
        </authorList>
    </citation>
    <scope>NUCLEOTIDE SEQUENCE [LARGE SCALE GENOMIC DNA]</scope>
    <source>
        <strain evidence="1 2">S00142</strain>
    </source>
</reference>
<name>A0A7W7IWE4_9FLAO</name>
<evidence type="ECO:0000313" key="2">
    <source>
        <dbReference type="Proteomes" id="UP000561681"/>
    </source>
</evidence>
<gene>
    <name evidence="1" type="ORF">HNP37_001659</name>
</gene>
<dbReference type="EMBL" id="JACHLD010000002">
    <property type="protein sequence ID" value="MBB4801598.1"/>
    <property type="molecule type" value="Genomic_DNA"/>
</dbReference>
<proteinExistence type="predicted"/>
<comment type="caution">
    <text evidence="1">The sequence shown here is derived from an EMBL/GenBank/DDBJ whole genome shotgun (WGS) entry which is preliminary data.</text>
</comment>
<dbReference type="AlphaFoldDB" id="A0A7W7IWE4"/>
<organism evidence="1 2">
    <name type="scientific">Flavobacterium nitrogenifigens</name>
    <dbReference type="NCBI Taxonomy" id="1617283"/>
    <lineage>
        <taxon>Bacteria</taxon>
        <taxon>Pseudomonadati</taxon>
        <taxon>Bacteroidota</taxon>
        <taxon>Flavobacteriia</taxon>
        <taxon>Flavobacteriales</taxon>
        <taxon>Flavobacteriaceae</taxon>
        <taxon>Flavobacterium</taxon>
    </lineage>
</organism>
<dbReference type="Proteomes" id="UP000561681">
    <property type="component" value="Unassembled WGS sequence"/>
</dbReference>